<dbReference type="PANTHER" id="PTHR30588">
    <property type="entry name" value="BRANCHED-CHAIN AMINO ACID TRANSPORT SYSTEM 2 CARRIER PROTEIN"/>
    <property type="match status" value="1"/>
</dbReference>
<evidence type="ECO:0000256" key="9">
    <source>
        <dbReference type="RuleBase" id="RU362122"/>
    </source>
</evidence>
<feature type="transmembrane region" description="Helical" evidence="9">
    <location>
        <begin position="230"/>
        <end position="250"/>
    </location>
</feature>
<feature type="transmembrane region" description="Helical" evidence="9">
    <location>
        <begin position="371"/>
        <end position="393"/>
    </location>
</feature>
<evidence type="ECO:0000256" key="2">
    <source>
        <dbReference type="ARBA" id="ARBA00008540"/>
    </source>
</evidence>
<dbReference type="AlphaFoldDB" id="A0A9D1GJN3"/>
<evidence type="ECO:0000256" key="6">
    <source>
        <dbReference type="ARBA" id="ARBA00022970"/>
    </source>
</evidence>
<dbReference type="GO" id="GO:0015820">
    <property type="term" value="P:L-leucine transport"/>
    <property type="evidence" value="ECO:0007669"/>
    <property type="project" value="TreeGrafter"/>
</dbReference>
<evidence type="ECO:0000313" key="11">
    <source>
        <dbReference type="Proteomes" id="UP000886860"/>
    </source>
</evidence>
<protein>
    <recommendedName>
        <fullName evidence="9">Branched-chain amino acid transport system carrier protein</fullName>
    </recommendedName>
</protein>
<keyword evidence="6 9" id="KW-0029">Amino-acid transport</keyword>
<accession>A0A9D1GJN3</accession>
<feature type="transmembrane region" description="Helical" evidence="9">
    <location>
        <begin position="122"/>
        <end position="139"/>
    </location>
</feature>
<sequence length="446" mass="46682">MKQRLSWTNRILVGFTLFSMFFGAGNLIFPPFLGYLAGANLWPAAAGFILSAVCLPVLGVAAVALAGGLDKLAGRVHPGFSVFFTVLIYLAIGPCVAIPRTAGTAYEMAVLPFLGELAGKETQLIFSVLFFCVAVFFAMRPDKLTDRLGKVTGPSLMILIALLLAGCIFWPVGQSGPAAGGYAENPVSQGFVAGYQTMDAMAALNFGIVIALNIRTRGIKSDGALVRETIYSGLIAGGVLALVYCSLAYMGNMGGLELTGAENGVRVLTWVADSLYGRTGMILLAGIFFIACLNVCIGLLSCCSEYFAGFLPGISSRGWTVIFAVISLFISNAGLTGVLKISGPVIEAIYPVSIVLILLAFLNRRLEHFSLAYPCCVGFTAAASICLTLASYWEGAPAFIKTAALLPGAAAGLGWILPAALGCGAGCLCSGLRNRADIGSRRRGEE</sequence>
<dbReference type="NCBIfam" id="TIGR00796">
    <property type="entry name" value="livcs"/>
    <property type="match status" value="1"/>
</dbReference>
<feature type="transmembrane region" description="Helical" evidence="9">
    <location>
        <begin position="345"/>
        <end position="362"/>
    </location>
</feature>
<comment type="subcellular location">
    <subcellularLocation>
        <location evidence="1 9">Cell membrane</location>
        <topology evidence="1 9">Multi-pass membrane protein</topology>
    </subcellularLocation>
</comment>
<keyword evidence="8 9" id="KW-0472">Membrane</keyword>
<name>A0A9D1GJN3_9FIRM</name>
<reference evidence="10" key="1">
    <citation type="submission" date="2020-10" db="EMBL/GenBank/DDBJ databases">
        <authorList>
            <person name="Gilroy R."/>
        </authorList>
    </citation>
    <scope>NUCLEOTIDE SEQUENCE</scope>
    <source>
        <strain evidence="10">CHK123-3438</strain>
    </source>
</reference>
<dbReference type="GO" id="GO:0015190">
    <property type="term" value="F:L-leucine transmembrane transporter activity"/>
    <property type="evidence" value="ECO:0007669"/>
    <property type="project" value="TreeGrafter"/>
</dbReference>
<evidence type="ECO:0000256" key="8">
    <source>
        <dbReference type="ARBA" id="ARBA00023136"/>
    </source>
</evidence>
<dbReference type="Proteomes" id="UP000886860">
    <property type="component" value="Unassembled WGS sequence"/>
</dbReference>
<evidence type="ECO:0000256" key="5">
    <source>
        <dbReference type="ARBA" id="ARBA00022692"/>
    </source>
</evidence>
<gene>
    <name evidence="10" type="primary">brnQ</name>
    <name evidence="10" type="ORF">IAB60_08990</name>
</gene>
<feature type="transmembrane region" description="Helical" evidence="9">
    <location>
        <begin position="281"/>
        <end position="307"/>
    </location>
</feature>
<feature type="transmembrane region" description="Helical" evidence="9">
    <location>
        <begin position="319"/>
        <end position="339"/>
    </location>
</feature>
<dbReference type="GO" id="GO:0005304">
    <property type="term" value="F:L-valine transmembrane transporter activity"/>
    <property type="evidence" value="ECO:0007669"/>
    <property type="project" value="TreeGrafter"/>
</dbReference>
<feature type="transmembrane region" description="Helical" evidence="9">
    <location>
        <begin position="12"/>
        <end position="33"/>
    </location>
</feature>
<feature type="transmembrane region" description="Helical" evidence="9">
    <location>
        <begin position="45"/>
        <end position="68"/>
    </location>
</feature>
<comment type="similarity">
    <text evidence="2 9">Belongs to the branched chain amino acid transporter family.</text>
</comment>
<keyword evidence="7 9" id="KW-1133">Transmembrane helix</keyword>
<dbReference type="InterPro" id="IPR004685">
    <property type="entry name" value="Brnchd-chn_aa_trnsp_Livcs"/>
</dbReference>
<dbReference type="EMBL" id="DVKS01000154">
    <property type="protein sequence ID" value="HIT42210.1"/>
    <property type="molecule type" value="Genomic_DNA"/>
</dbReference>
<keyword evidence="5 9" id="KW-0812">Transmembrane</keyword>
<dbReference type="GO" id="GO:0005886">
    <property type="term" value="C:plasma membrane"/>
    <property type="evidence" value="ECO:0007669"/>
    <property type="project" value="UniProtKB-SubCell"/>
</dbReference>
<dbReference type="GO" id="GO:0015818">
    <property type="term" value="P:isoleucine transport"/>
    <property type="evidence" value="ECO:0007669"/>
    <property type="project" value="TreeGrafter"/>
</dbReference>
<comment type="function">
    <text evidence="9">Component of the transport system for branched-chain amino acids.</text>
</comment>
<evidence type="ECO:0000256" key="3">
    <source>
        <dbReference type="ARBA" id="ARBA00022448"/>
    </source>
</evidence>
<comment type="caution">
    <text evidence="10">The sequence shown here is derived from an EMBL/GenBank/DDBJ whole genome shotgun (WGS) entry which is preliminary data.</text>
</comment>
<dbReference type="GO" id="GO:0015188">
    <property type="term" value="F:L-isoleucine transmembrane transporter activity"/>
    <property type="evidence" value="ECO:0007669"/>
    <property type="project" value="TreeGrafter"/>
</dbReference>
<feature type="transmembrane region" description="Helical" evidence="9">
    <location>
        <begin position="413"/>
        <end position="432"/>
    </location>
</feature>
<feature type="transmembrane region" description="Helical" evidence="9">
    <location>
        <begin position="192"/>
        <end position="214"/>
    </location>
</feature>
<evidence type="ECO:0000313" key="10">
    <source>
        <dbReference type="EMBL" id="HIT42210.1"/>
    </source>
</evidence>
<evidence type="ECO:0000256" key="1">
    <source>
        <dbReference type="ARBA" id="ARBA00004651"/>
    </source>
</evidence>
<feature type="transmembrane region" description="Helical" evidence="9">
    <location>
        <begin position="80"/>
        <end position="102"/>
    </location>
</feature>
<evidence type="ECO:0000256" key="4">
    <source>
        <dbReference type="ARBA" id="ARBA00022475"/>
    </source>
</evidence>
<proteinExistence type="inferred from homology"/>
<feature type="transmembrane region" description="Helical" evidence="9">
    <location>
        <begin position="151"/>
        <end position="172"/>
    </location>
</feature>
<dbReference type="Pfam" id="PF05525">
    <property type="entry name" value="Branch_AA_trans"/>
    <property type="match status" value="1"/>
</dbReference>
<keyword evidence="3 9" id="KW-0813">Transport</keyword>
<organism evidence="10 11">
    <name type="scientific">Candidatus Caccovicinus merdipullorum</name>
    <dbReference type="NCBI Taxonomy" id="2840724"/>
    <lineage>
        <taxon>Bacteria</taxon>
        <taxon>Bacillati</taxon>
        <taxon>Bacillota</taxon>
        <taxon>Clostridia</taxon>
        <taxon>Eubacteriales</taxon>
        <taxon>Candidatus Caccovicinus</taxon>
    </lineage>
</organism>
<evidence type="ECO:0000256" key="7">
    <source>
        <dbReference type="ARBA" id="ARBA00022989"/>
    </source>
</evidence>
<keyword evidence="4" id="KW-1003">Cell membrane</keyword>
<reference evidence="10" key="2">
    <citation type="journal article" date="2021" name="PeerJ">
        <title>Extensive microbial diversity within the chicken gut microbiome revealed by metagenomics and culture.</title>
        <authorList>
            <person name="Gilroy R."/>
            <person name="Ravi A."/>
            <person name="Getino M."/>
            <person name="Pursley I."/>
            <person name="Horton D.L."/>
            <person name="Alikhan N.F."/>
            <person name="Baker D."/>
            <person name="Gharbi K."/>
            <person name="Hall N."/>
            <person name="Watson M."/>
            <person name="Adriaenssens E.M."/>
            <person name="Foster-Nyarko E."/>
            <person name="Jarju S."/>
            <person name="Secka A."/>
            <person name="Antonio M."/>
            <person name="Oren A."/>
            <person name="Chaudhuri R.R."/>
            <person name="La Ragione R."/>
            <person name="Hildebrand F."/>
            <person name="Pallen M.J."/>
        </authorList>
    </citation>
    <scope>NUCLEOTIDE SEQUENCE</scope>
    <source>
        <strain evidence="10">CHK123-3438</strain>
    </source>
</reference>
<dbReference type="PANTHER" id="PTHR30588:SF0">
    <property type="entry name" value="BRANCHED-CHAIN AMINO ACID PERMEASE BRNQ"/>
    <property type="match status" value="1"/>
</dbReference>